<gene>
    <name evidence="8" type="ORF">EDD75_1931</name>
</gene>
<sequence length="104" mass="11711">MQLYIIIGLIFALLVAAFAVQNATKVDIRFLLWEFKGISLALVVLGAAAGGALIVFILGVGRELRHTLRVRELSHQNLKLSQRVSKLEAEREKKNQRREEENLS</sequence>
<keyword evidence="9" id="KW-1185">Reference proteome</keyword>
<keyword evidence="4 6" id="KW-0472">Membrane</keyword>
<feature type="transmembrane region" description="Helical" evidence="6">
    <location>
        <begin position="38"/>
        <end position="61"/>
    </location>
</feature>
<evidence type="ECO:0000256" key="3">
    <source>
        <dbReference type="ARBA" id="ARBA00022989"/>
    </source>
</evidence>
<reference evidence="8 9" key="1">
    <citation type="submission" date="2018-11" db="EMBL/GenBank/DDBJ databases">
        <title>Genomic Encyclopedia of Type Strains, Phase IV (KMG-IV): sequencing the most valuable type-strain genomes for metagenomic binning, comparative biology and taxonomic classification.</title>
        <authorList>
            <person name="Goeker M."/>
        </authorList>
    </citation>
    <scope>NUCLEOTIDE SEQUENCE [LARGE SCALE GENOMIC DNA]</scope>
    <source>
        <strain evidence="8 9">DSM 102936</strain>
    </source>
</reference>
<dbReference type="Pfam" id="PF06305">
    <property type="entry name" value="LapA_dom"/>
    <property type="match status" value="1"/>
</dbReference>
<dbReference type="PANTHER" id="PTHR41335">
    <property type="entry name" value="MEMBRANE PROTEIN-RELATED"/>
    <property type="match status" value="1"/>
</dbReference>
<evidence type="ECO:0000256" key="4">
    <source>
        <dbReference type="ARBA" id="ARBA00023136"/>
    </source>
</evidence>
<evidence type="ECO:0000256" key="6">
    <source>
        <dbReference type="SAM" id="Phobius"/>
    </source>
</evidence>
<evidence type="ECO:0000313" key="9">
    <source>
        <dbReference type="Proteomes" id="UP000282654"/>
    </source>
</evidence>
<dbReference type="AlphaFoldDB" id="A0A3N5AB39"/>
<dbReference type="RefSeq" id="WP_123931445.1">
    <property type="nucleotide sequence ID" value="NZ_DAITJO010000138.1"/>
</dbReference>
<keyword evidence="2 6" id="KW-0812">Transmembrane</keyword>
<evidence type="ECO:0000313" key="8">
    <source>
        <dbReference type="EMBL" id="RPF42819.1"/>
    </source>
</evidence>
<organism evidence="8 9">
    <name type="scientific">Thermodesulfitimonas autotrophica</name>
    <dbReference type="NCBI Taxonomy" id="1894989"/>
    <lineage>
        <taxon>Bacteria</taxon>
        <taxon>Bacillati</taxon>
        <taxon>Bacillota</taxon>
        <taxon>Clostridia</taxon>
        <taxon>Thermoanaerobacterales</taxon>
        <taxon>Thermoanaerobacteraceae</taxon>
        <taxon>Thermodesulfitimonas</taxon>
    </lineage>
</organism>
<proteinExistence type="predicted"/>
<evidence type="ECO:0000259" key="7">
    <source>
        <dbReference type="Pfam" id="PF06305"/>
    </source>
</evidence>
<evidence type="ECO:0000256" key="1">
    <source>
        <dbReference type="ARBA" id="ARBA00022475"/>
    </source>
</evidence>
<dbReference type="GO" id="GO:0005886">
    <property type="term" value="C:plasma membrane"/>
    <property type="evidence" value="ECO:0007669"/>
    <property type="project" value="InterPro"/>
</dbReference>
<feature type="domain" description="Lipopolysaccharide assembly protein A" evidence="7">
    <location>
        <begin position="21"/>
        <end position="84"/>
    </location>
</feature>
<comment type="caution">
    <text evidence="8">The sequence shown here is derived from an EMBL/GenBank/DDBJ whole genome shotgun (WGS) entry which is preliminary data.</text>
</comment>
<dbReference type="PANTHER" id="PTHR41335:SF1">
    <property type="entry name" value="MEMBRANE PROTEIN"/>
    <property type="match status" value="1"/>
</dbReference>
<accession>A0A3N5AB39</accession>
<name>A0A3N5AB39_9THEO</name>
<dbReference type="InterPro" id="IPR010445">
    <property type="entry name" value="LapA_dom"/>
</dbReference>
<keyword evidence="1" id="KW-1003">Cell membrane</keyword>
<feature type="coiled-coil region" evidence="5">
    <location>
        <begin position="70"/>
        <end position="104"/>
    </location>
</feature>
<dbReference type="EMBL" id="RKRE01000003">
    <property type="protein sequence ID" value="RPF42819.1"/>
    <property type="molecule type" value="Genomic_DNA"/>
</dbReference>
<evidence type="ECO:0000256" key="5">
    <source>
        <dbReference type="SAM" id="Coils"/>
    </source>
</evidence>
<keyword evidence="5" id="KW-0175">Coiled coil</keyword>
<protein>
    <submittedName>
        <fullName evidence="8">Putative integral membrane protein</fullName>
    </submittedName>
</protein>
<evidence type="ECO:0000256" key="2">
    <source>
        <dbReference type="ARBA" id="ARBA00022692"/>
    </source>
</evidence>
<keyword evidence="3 6" id="KW-1133">Transmembrane helix</keyword>
<dbReference type="Proteomes" id="UP000282654">
    <property type="component" value="Unassembled WGS sequence"/>
</dbReference>